<name>A0A7S3J7Q4_9SPIT</name>
<gene>
    <name evidence="1" type="ORF">EHAR0213_LOCUS6859</name>
</gene>
<sequence length="221" mass="24332">MIDGDLPLDAVFANNMMFLFRENTKYSKRFVTIYSWTPGHFRVEYETEVTSTNAATSLVSFGTDNGALLWLKTEKTGKLYKPDGTTVTISVSITDSTKAATWTSASSPDFRLIQARPSPATPNQAPAVYAFFNDNDLYTVTLNLGSSLIVLNPVVTLDSRFKLYQPLDIGQVYLANMVVHPCTVPTTDTDIYTTASVLFYKLGSALTVTCLALDTAETKFN</sequence>
<evidence type="ECO:0000313" key="1">
    <source>
        <dbReference type="EMBL" id="CAE0347948.1"/>
    </source>
</evidence>
<proteinExistence type="predicted"/>
<dbReference type="AlphaFoldDB" id="A0A7S3J7Q4"/>
<reference evidence="1" key="1">
    <citation type="submission" date="2021-01" db="EMBL/GenBank/DDBJ databases">
        <authorList>
            <person name="Corre E."/>
            <person name="Pelletier E."/>
            <person name="Niang G."/>
            <person name="Scheremetjew M."/>
            <person name="Finn R."/>
            <person name="Kale V."/>
            <person name="Holt S."/>
            <person name="Cochrane G."/>
            <person name="Meng A."/>
            <person name="Brown T."/>
            <person name="Cohen L."/>
        </authorList>
    </citation>
    <scope>NUCLEOTIDE SEQUENCE</scope>
    <source>
        <strain evidence="1">FSP1.4</strain>
    </source>
</reference>
<organism evidence="1">
    <name type="scientific">Euplotes harpa</name>
    <dbReference type="NCBI Taxonomy" id="151035"/>
    <lineage>
        <taxon>Eukaryota</taxon>
        <taxon>Sar</taxon>
        <taxon>Alveolata</taxon>
        <taxon>Ciliophora</taxon>
        <taxon>Intramacronucleata</taxon>
        <taxon>Spirotrichea</taxon>
        <taxon>Hypotrichia</taxon>
        <taxon>Euplotida</taxon>
        <taxon>Euplotidae</taxon>
        <taxon>Euplotes</taxon>
    </lineage>
</organism>
<protein>
    <submittedName>
        <fullName evidence="1">Uncharacterized protein</fullName>
    </submittedName>
</protein>
<dbReference type="EMBL" id="HBII01016179">
    <property type="protein sequence ID" value="CAE0347948.1"/>
    <property type="molecule type" value="Transcribed_RNA"/>
</dbReference>
<accession>A0A7S3J7Q4</accession>